<reference evidence="1 2" key="2">
    <citation type="submission" date="2020-03" db="EMBL/GenBank/DDBJ databases">
        <authorList>
            <person name="Ichikawa N."/>
            <person name="Kimura A."/>
            <person name="Kitahashi Y."/>
            <person name="Uohara A."/>
        </authorList>
    </citation>
    <scope>NUCLEOTIDE SEQUENCE [LARGE SCALE GENOMIC DNA]</scope>
    <source>
        <strain evidence="1 2">NBRC 108639</strain>
    </source>
</reference>
<protein>
    <submittedName>
        <fullName evidence="1">Uncharacterized protein</fullName>
    </submittedName>
</protein>
<reference evidence="1 2" key="1">
    <citation type="submission" date="2020-03" db="EMBL/GenBank/DDBJ databases">
        <title>Whole genome shotgun sequence of Phytohabitans houttuyneae NBRC 108639.</title>
        <authorList>
            <person name="Komaki H."/>
            <person name="Tamura T."/>
        </authorList>
    </citation>
    <scope>NUCLEOTIDE SEQUENCE [LARGE SCALE GENOMIC DNA]</scope>
    <source>
        <strain evidence="1 2">NBRC 108639</strain>
    </source>
</reference>
<evidence type="ECO:0000313" key="2">
    <source>
        <dbReference type="Proteomes" id="UP000482800"/>
    </source>
</evidence>
<evidence type="ECO:0000313" key="1">
    <source>
        <dbReference type="EMBL" id="GFJ81021.1"/>
    </source>
</evidence>
<sequence length="120" mass="12540">MDVGVVVSPSADGVRELARWLGEEDELRGRVRLREGEAVSGTLGAITDGLVAVLGPAGVGAFAAGVVQWLRTRRTDVEVEVSRADGATMKVSAKYVQGLTAAAVRDLVDDLATFARSGDE</sequence>
<dbReference type="InterPro" id="IPR045428">
    <property type="entry name" value="EACC1"/>
</dbReference>
<dbReference type="EMBL" id="BLPF01000002">
    <property type="protein sequence ID" value="GFJ81021.1"/>
    <property type="molecule type" value="Genomic_DNA"/>
</dbReference>
<keyword evidence="2" id="KW-1185">Reference proteome</keyword>
<gene>
    <name evidence="1" type="ORF">Phou_052010</name>
</gene>
<dbReference type="AlphaFoldDB" id="A0A6V8KEY5"/>
<accession>A0A6V8KEY5</accession>
<dbReference type="Pfam" id="PF19953">
    <property type="entry name" value="EACC1"/>
    <property type="match status" value="1"/>
</dbReference>
<organism evidence="1 2">
    <name type="scientific">Phytohabitans houttuyneae</name>
    <dbReference type="NCBI Taxonomy" id="1076126"/>
    <lineage>
        <taxon>Bacteria</taxon>
        <taxon>Bacillati</taxon>
        <taxon>Actinomycetota</taxon>
        <taxon>Actinomycetes</taxon>
        <taxon>Micromonosporales</taxon>
        <taxon>Micromonosporaceae</taxon>
    </lineage>
</organism>
<name>A0A6V8KEY5_9ACTN</name>
<comment type="caution">
    <text evidence="1">The sequence shown here is derived from an EMBL/GenBank/DDBJ whole genome shotgun (WGS) entry which is preliminary data.</text>
</comment>
<proteinExistence type="predicted"/>
<dbReference type="RefSeq" id="WP_173059608.1">
    <property type="nucleotide sequence ID" value="NZ_BAABGO010000028.1"/>
</dbReference>
<dbReference type="Proteomes" id="UP000482800">
    <property type="component" value="Unassembled WGS sequence"/>
</dbReference>